<dbReference type="SUPFAM" id="SSF54862">
    <property type="entry name" value="4Fe-4S ferredoxins"/>
    <property type="match status" value="1"/>
</dbReference>
<evidence type="ECO:0000256" key="1">
    <source>
        <dbReference type="ARBA" id="ARBA00022448"/>
    </source>
</evidence>
<dbReference type="PANTHER" id="PTHR47153:SF2">
    <property type="entry name" value="LACTATE UTILIZATION PROTEIN B"/>
    <property type="match status" value="1"/>
</dbReference>
<dbReference type="PROSITE" id="PS51379">
    <property type="entry name" value="4FE4S_FER_2"/>
    <property type="match status" value="1"/>
</dbReference>
<dbReference type="InterPro" id="IPR037171">
    <property type="entry name" value="NagB/RpiA_transferase-like"/>
</dbReference>
<evidence type="ECO:0000256" key="5">
    <source>
        <dbReference type="ARBA" id="ARBA00022982"/>
    </source>
</evidence>
<name>A0A561ECP7_9MICO</name>
<dbReference type="InterPro" id="IPR017900">
    <property type="entry name" value="4Fe4S_Fe_S_CS"/>
</dbReference>
<dbReference type="Pfam" id="PF11870">
    <property type="entry name" value="LutB_C"/>
    <property type="match status" value="1"/>
</dbReference>
<proteinExistence type="predicted"/>
<dbReference type="OrthoDB" id="9782337at2"/>
<accession>A0A561ECP7</accession>
<dbReference type="Gene3D" id="1.10.1060.10">
    <property type="entry name" value="Alpha-helical ferredoxin"/>
    <property type="match status" value="1"/>
</dbReference>
<dbReference type="InterPro" id="IPR024185">
    <property type="entry name" value="FTHF_cligase-like_sf"/>
</dbReference>
<dbReference type="Pfam" id="PF13183">
    <property type="entry name" value="Fer4_8"/>
    <property type="match status" value="1"/>
</dbReference>
<evidence type="ECO:0000256" key="2">
    <source>
        <dbReference type="ARBA" id="ARBA00022485"/>
    </source>
</evidence>
<dbReference type="EMBL" id="VIVQ01000001">
    <property type="protein sequence ID" value="TWE13380.1"/>
    <property type="molecule type" value="Genomic_DNA"/>
</dbReference>
<evidence type="ECO:0000259" key="9">
    <source>
        <dbReference type="PROSITE" id="PS51379"/>
    </source>
</evidence>
<evidence type="ECO:0000256" key="3">
    <source>
        <dbReference type="ARBA" id="ARBA00022723"/>
    </source>
</evidence>
<dbReference type="Pfam" id="PF02589">
    <property type="entry name" value="LUD_dom"/>
    <property type="match status" value="1"/>
</dbReference>
<feature type="region of interest" description="Disordered" evidence="8">
    <location>
        <begin position="1"/>
        <end position="20"/>
    </location>
</feature>
<keyword evidence="5" id="KW-0249">Electron transport</keyword>
<evidence type="ECO:0000313" key="11">
    <source>
        <dbReference type="Proteomes" id="UP000318297"/>
    </source>
</evidence>
<dbReference type="SUPFAM" id="SSF100950">
    <property type="entry name" value="NagB/RpiA/CoA transferase-like"/>
    <property type="match status" value="1"/>
</dbReference>
<keyword evidence="6" id="KW-0408">Iron</keyword>
<dbReference type="GO" id="GO:0006089">
    <property type="term" value="P:lactate metabolic process"/>
    <property type="evidence" value="ECO:0007669"/>
    <property type="project" value="InterPro"/>
</dbReference>
<evidence type="ECO:0000256" key="4">
    <source>
        <dbReference type="ARBA" id="ARBA00022737"/>
    </source>
</evidence>
<evidence type="ECO:0000256" key="7">
    <source>
        <dbReference type="ARBA" id="ARBA00023014"/>
    </source>
</evidence>
<keyword evidence="11" id="KW-1185">Reference proteome</keyword>
<dbReference type="GO" id="GO:0051539">
    <property type="term" value="F:4 iron, 4 sulfur cluster binding"/>
    <property type="evidence" value="ECO:0007669"/>
    <property type="project" value="UniProtKB-KW"/>
</dbReference>
<keyword evidence="2" id="KW-0004">4Fe-4S</keyword>
<dbReference type="InterPro" id="IPR024569">
    <property type="entry name" value="LutB_C"/>
</dbReference>
<comment type="caution">
    <text evidence="10">The sequence shown here is derived from an EMBL/GenBank/DDBJ whole genome shotgun (WGS) entry which is preliminary data.</text>
</comment>
<keyword evidence="7" id="KW-0411">Iron-sulfur</keyword>
<dbReference type="Proteomes" id="UP000318297">
    <property type="component" value="Unassembled WGS sequence"/>
</dbReference>
<dbReference type="InterPro" id="IPR003741">
    <property type="entry name" value="LUD_dom"/>
</dbReference>
<sequence>MSRSHRTSEPANPVGSTTATFVGMPSFPHAAADAVGNSQLRRNLRHATHTIRGKRAEVVAEVPDWEALRARAAAIKDATLARLDEHLMTLEDRLTAAGAHVHWARDAEEACRIVTDLVQQTGVDEVVKVKSMATQEIELNEALAAAGVAAWETDLAELIVQLGDDRPSHILVPAIHKGRSEIRQIFSERMAQAGRAAPADLTDEPAALAEAARVHLREKFLRARVAVSGANFAVADTGTLIVLESEGNGRMCLTLPQTLISVVGIEKVVPTWEDLDVFLQLLPRSSTGERMNPYTSMWTGVAEDDGPQDVHVVLVDNGRTTVLEDPVGREALRCIRCSACLNVCPVYERAGGHAYGSVYPGPIGAVLTPQLRGITGALEKSLPYASSLCGACFDACPVRIDIPRLLVHLRTRVVDEGRSGRPSAESVAMRSAEWLFSDARRLTRAQQGVTTAARALRGRTSLGALPWPMSAWSSARDVPVPPQETFRQWWARTHEGRA</sequence>
<dbReference type="PANTHER" id="PTHR47153">
    <property type="entry name" value="LACTATE UTILIZATION PROTEIN B"/>
    <property type="match status" value="1"/>
</dbReference>
<dbReference type="InterPro" id="IPR017896">
    <property type="entry name" value="4Fe4S_Fe-S-bd"/>
</dbReference>
<organism evidence="10 11">
    <name type="scientific">Rudaeicoccus suwonensis</name>
    <dbReference type="NCBI Taxonomy" id="657409"/>
    <lineage>
        <taxon>Bacteria</taxon>
        <taxon>Bacillati</taxon>
        <taxon>Actinomycetota</taxon>
        <taxon>Actinomycetes</taxon>
        <taxon>Micrococcales</taxon>
        <taxon>Dermacoccaceae</taxon>
        <taxon>Rudaeicoccus</taxon>
    </lineage>
</organism>
<evidence type="ECO:0000313" key="10">
    <source>
        <dbReference type="EMBL" id="TWE13380.1"/>
    </source>
</evidence>
<keyword evidence="3" id="KW-0479">Metal-binding</keyword>
<dbReference type="InterPro" id="IPR009051">
    <property type="entry name" value="Helical_ferredxn"/>
</dbReference>
<feature type="domain" description="4Fe-4S ferredoxin-type" evidence="9">
    <location>
        <begin position="324"/>
        <end position="346"/>
    </location>
</feature>
<evidence type="ECO:0000256" key="8">
    <source>
        <dbReference type="SAM" id="MobiDB-lite"/>
    </source>
</evidence>
<dbReference type="NCBIfam" id="TIGR00273">
    <property type="entry name" value="LutB/LldF family L-lactate oxidation iron-sulfur protein"/>
    <property type="match status" value="1"/>
</dbReference>
<keyword evidence="4" id="KW-0677">Repeat</keyword>
<dbReference type="InterPro" id="IPR004452">
    <property type="entry name" value="LutB/LldF"/>
</dbReference>
<keyword evidence="1" id="KW-0813">Transport</keyword>
<dbReference type="Gene3D" id="3.40.50.10420">
    <property type="entry name" value="NagB/RpiA/CoA transferase-like"/>
    <property type="match status" value="1"/>
</dbReference>
<dbReference type="AlphaFoldDB" id="A0A561ECP7"/>
<dbReference type="PROSITE" id="PS00198">
    <property type="entry name" value="4FE4S_FER_1"/>
    <property type="match status" value="1"/>
</dbReference>
<evidence type="ECO:0000256" key="6">
    <source>
        <dbReference type="ARBA" id="ARBA00023004"/>
    </source>
</evidence>
<dbReference type="GO" id="GO:0046872">
    <property type="term" value="F:metal ion binding"/>
    <property type="evidence" value="ECO:0007669"/>
    <property type="project" value="UniProtKB-KW"/>
</dbReference>
<protein>
    <submittedName>
        <fullName evidence="10">L-lactate dehydrogenase complex protein LldF</fullName>
    </submittedName>
</protein>
<reference evidence="10 11" key="1">
    <citation type="submission" date="2019-06" db="EMBL/GenBank/DDBJ databases">
        <title>Sequencing the genomes of 1000 actinobacteria strains.</title>
        <authorList>
            <person name="Klenk H.-P."/>
        </authorList>
    </citation>
    <scope>NUCLEOTIDE SEQUENCE [LARGE SCALE GENOMIC DNA]</scope>
    <source>
        <strain evidence="10 11">DSM 19560</strain>
    </source>
</reference>
<dbReference type="RefSeq" id="WP_145227911.1">
    <property type="nucleotide sequence ID" value="NZ_VIVQ01000001.1"/>
</dbReference>
<gene>
    <name evidence="10" type="ORF">BKA23_2210</name>
</gene>